<dbReference type="AlphaFoldDB" id="A0A2C9KJA3"/>
<evidence type="ECO:0000259" key="2">
    <source>
        <dbReference type="Pfam" id="PF00270"/>
    </source>
</evidence>
<dbReference type="VEuPathDB" id="VectorBase:BGLAX_028498"/>
<dbReference type="GO" id="GO:0005737">
    <property type="term" value="C:cytoplasm"/>
    <property type="evidence" value="ECO:0007669"/>
    <property type="project" value="TreeGrafter"/>
</dbReference>
<gene>
    <name evidence="3" type="primary">106061309</name>
</gene>
<name>A0A2C9KJA3_BIOGL</name>
<feature type="region of interest" description="Disordered" evidence="1">
    <location>
        <begin position="72"/>
        <end position="109"/>
    </location>
</feature>
<dbReference type="SUPFAM" id="SSF52540">
    <property type="entry name" value="P-loop containing nucleoside triphosphate hydrolases"/>
    <property type="match status" value="1"/>
</dbReference>
<dbReference type="InterPro" id="IPR011545">
    <property type="entry name" value="DEAD/DEAH_box_helicase_dom"/>
</dbReference>
<dbReference type="STRING" id="6526.A0A2C9KJA3"/>
<dbReference type="InterPro" id="IPR051363">
    <property type="entry name" value="RLR_Helicase"/>
</dbReference>
<accession>A0A2C9KJA3</accession>
<dbReference type="GO" id="GO:0005524">
    <property type="term" value="F:ATP binding"/>
    <property type="evidence" value="ECO:0007669"/>
    <property type="project" value="InterPro"/>
</dbReference>
<protein>
    <recommendedName>
        <fullName evidence="2">DEAD/DEAH-box helicase domain-containing protein</fullName>
    </recommendedName>
</protein>
<dbReference type="KEGG" id="bgt:106061309"/>
<evidence type="ECO:0000313" key="3">
    <source>
        <dbReference type="EnsemblMetazoa" id="BGLB020276-PA"/>
    </source>
</evidence>
<organism evidence="3 4">
    <name type="scientific">Biomphalaria glabrata</name>
    <name type="common">Bloodfluke planorb</name>
    <name type="synonym">Freshwater snail</name>
    <dbReference type="NCBI Taxonomy" id="6526"/>
    <lineage>
        <taxon>Eukaryota</taxon>
        <taxon>Metazoa</taxon>
        <taxon>Spiralia</taxon>
        <taxon>Lophotrochozoa</taxon>
        <taxon>Mollusca</taxon>
        <taxon>Gastropoda</taxon>
        <taxon>Heterobranchia</taxon>
        <taxon>Euthyneura</taxon>
        <taxon>Panpulmonata</taxon>
        <taxon>Hygrophila</taxon>
        <taxon>Lymnaeoidea</taxon>
        <taxon>Planorbidae</taxon>
        <taxon>Biomphalaria</taxon>
    </lineage>
</organism>
<reference evidence="3" key="1">
    <citation type="submission" date="2020-05" db="UniProtKB">
        <authorList>
            <consortium name="EnsemblMetazoa"/>
        </authorList>
    </citation>
    <scope>IDENTIFICATION</scope>
    <source>
        <strain evidence="3">BB02</strain>
    </source>
</reference>
<evidence type="ECO:0000256" key="1">
    <source>
        <dbReference type="SAM" id="MobiDB-lite"/>
    </source>
</evidence>
<dbReference type="InterPro" id="IPR027417">
    <property type="entry name" value="P-loop_NTPase"/>
</dbReference>
<evidence type="ECO:0000313" key="4">
    <source>
        <dbReference type="Proteomes" id="UP000076420"/>
    </source>
</evidence>
<feature type="compositionally biased region" description="Basic and acidic residues" evidence="1">
    <location>
        <begin position="80"/>
        <end position="98"/>
    </location>
</feature>
<dbReference type="VEuPathDB" id="VectorBase:BGLB020276"/>
<dbReference type="EnsemblMetazoa" id="BGLB020276-RA">
    <property type="protein sequence ID" value="BGLB020276-PA"/>
    <property type="gene ID" value="BGLB020276"/>
</dbReference>
<dbReference type="Pfam" id="PF00270">
    <property type="entry name" value="DEAD"/>
    <property type="match status" value="1"/>
</dbReference>
<feature type="domain" description="DEAD/DEAH-box helicase" evidence="2">
    <location>
        <begin position="121"/>
        <end position="169"/>
    </location>
</feature>
<dbReference type="PANTHER" id="PTHR14074:SF16">
    <property type="entry name" value="ANTIVIRAL INNATE IMMUNE RESPONSE RECEPTOR RIG-I"/>
    <property type="match status" value="1"/>
</dbReference>
<dbReference type="GO" id="GO:0003676">
    <property type="term" value="F:nucleic acid binding"/>
    <property type="evidence" value="ECO:0007669"/>
    <property type="project" value="InterPro"/>
</dbReference>
<dbReference type="Gene3D" id="3.40.50.300">
    <property type="entry name" value="P-loop containing nucleotide triphosphate hydrolases"/>
    <property type="match status" value="1"/>
</dbReference>
<sequence>MPESASYISYSSNSTSLDSDDFSLSSNFDYDLDESSNISEESFHIHASSQLKASVNFEQIINSGALSEDAITQETQQKVQDLKLKEESQFSDEDRSNSDDSDSSDSDFSAQETLPLNLRGYQEELAEKALESYNTIICAPTGSGKTKVAMHIILSHLQTNNGNKLFIYMLVLYYCQE</sequence>
<feature type="region of interest" description="Disordered" evidence="1">
    <location>
        <begin position="1"/>
        <end position="20"/>
    </location>
</feature>
<dbReference type="PANTHER" id="PTHR14074">
    <property type="entry name" value="HELICASE WITH DEATH DOMAIN-RELATED"/>
    <property type="match status" value="1"/>
</dbReference>
<dbReference type="Proteomes" id="UP000076420">
    <property type="component" value="Unassembled WGS sequence"/>
</dbReference>
<proteinExistence type="predicted"/>